<evidence type="ECO:0000259" key="1">
    <source>
        <dbReference type="Pfam" id="PF07603"/>
    </source>
</evidence>
<dbReference type="Pfam" id="PF07603">
    <property type="entry name" value="Lcl_C"/>
    <property type="match status" value="1"/>
</dbReference>
<dbReference type="AlphaFoldDB" id="A0A484HEZ1"/>
<proteinExistence type="predicted"/>
<feature type="domain" description="Lcl C-terminal" evidence="1">
    <location>
        <begin position="76"/>
        <end position="197"/>
    </location>
</feature>
<gene>
    <name evidence="2" type="ORF">EPICR_20269</name>
</gene>
<dbReference type="InterPro" id="IPR011460">
    <property type="entry name" value="Lcl_C"/>
</dbReference>
<protein>
    <recommendedName>
        <fullName evidence="1">Lcl C-terminal domain-containing protein</fullName>
    </recommendedName>
</protein>
<organism evidence="2">
    <name type="scientific">uncultured Desulfobacteraceae bacterium</name>
    <dbReference type="NCBI Taxonomy" id="218296"/>
    <lineage>
        <taxon>Bacteria</taxon>
        <taxon>Pseudomonadati</taxon>
        <taxon>Thermodesulfobacteriota</taxon>
        <taxon>Desulfobacteria</taxon>
        <taxon>Desulfobacterales</taxon>
        <taxon>Desulfobacteraceae</taxon>
        <taxon>environmental samples</taxon>
    </lineage>
</organism>
<evidence type="ECO:0000313" key="2">
    <source>
        <dbReference type="EMBL" id="VEN73800.1"/>
    </source>
</evidence>
<sequence length="200" mass="22961">MTIFKFFFVALLFLISLVSMTAFSWGEAIAAESEMFLRDAPINVFTDEEARIRFRLNKSYRPLHYAETEFNTVNDGVVVDSSNGLMWQKTGSDNMLTFTQADDYIKSLNEKNYNGKNDWRLPTIEELVTLMSADKNDSGLFINPAFSASQTLCWSSDTRSVKTPFSIRKTAAWGVNFVFGYVFWGPLPYKFYVRAVRRLP</sequence>
<name>A0A484HEZ1_9BACT</name>
<reference evidence="2" key="1">
    <citation type="submission" date="2019-01" db="EMBL/GenBank/DDBJ databases">
        <authorList>
            <consortium name="Genoscope - CEA"/>
            <person name="William W."/>
        </authorList>
    </citation>
    <scope>NUCLEOTIDE SEQUENCE</scope>
    <source>
        <strain evidence="2">CR-1</strain>
    </source>
</reference>
<accession>A0A484HEZ1</accession>
<dbReference type="EMBL" id="CAACVI010000012">
    <property type="protein sequence ID" value="VEN73800.1"/>
    <property type="molecule type" value="Genomic_DNA"/>
</dbReference>